<dbReference type="KEGG" id="gsb:GSUB_08830"/>
<dbReference type="PANTHER" id="PTHR43712:SF2">
    <property type="entry name" value="O-METHYLTRANSFERASE CICE"/>
    <property type="match status" value="1"/>
</dbReference>
<reference evidence="7 8" key="1">
    <citation type="journal article" date="2015" name="Genome Announc.">
        <title>Genomes of Geoalkalibacter ferrihydriticus Z-0531T and Geoalkalibacter subterraneus Red1T, Two Haloalkaliphilic Metal-Reducing Deltaproteobacteria.</title>
        <authorList>
            <person name="Badalamenti J.P."/>
            <person name="Krajmalnik-Brown R."/>
            <person name="Torres C.I."/>
            <person name="Bond D.R."/>
        </authorList>
    </citation>
    <scope>NUCLEOTIDE SEQUENCE [LARGE SCALE GENOMIC DNA]</scope>
    <source>
        <strain evidence="7 8">Red1</strain>
    </source>
</reference>
<evidence type="ECO:0000313" key="8">
    <source>
        <dbReference type="Proteomes" id="UP000035036"/>
    </source>
</evidence>
<evidence type="ECO:0000256" key="2">
    <source>
        <dbReference type="ARBA" id="ARBA00022679"/>
    </source>
</evidence>
<dbReference type="RefSeq" id="WP_040200341.1">
    <property type="nucleotide sequence ID" value="NZ_CP010311.1"/>
</dbReference>
<evidence type="ECO:0000256" key="1">
    <source>
        <dbReference type="ARBA" id="ARBA00022603"/>
    </source>
</evidence>
<dbReference type="PANTHER" id="PTHR43712">
    <property type="entry name" value="PUTATIVE (AFU_ORTHOLOGUE AFUA_4G14580)-RELATED"/>
    <property type="match status" value="1"/>
</dbReference>
<name>A0A0B5FPN8_9BACT</name>
<evidence type="ECO:0000313" key="7">
    <source>
        <dbReference type="EMBL" id="AJF06629.1"/>
    </source>
</evidence>
<dbReference type="SUPFAM" id="SSF53335">
    <property type="entry name" value="S-adenosyl-L-methionine-dependent methyltransferases"/>
    <property type="match status" value="1"/>
</dbReference>
<proteinExistence type="predicted"/>
<dbReference type="HOGENOM" id="CLU_005533_4_1_7"/>
<dbReference type="PROSITE" id="PS51683">
    <property type="entry name" value="SAM_OMT_II"/>
    <property type="match status" value="1"/>
</dbReference>
<gene>
    <name evidence="7" type="ORF">GSUB_08830</name>
</gene>
<evidence type="ECO:0000259" key="5">
    <source>
        <dbReference type="Pfam" id="PF00891"/>
    </source>
</evidence>
<dbReference type="GO" id="GO:0032259">
    <property type="term" value="P:methylation"/>
    <property type="evidence" value="ECO:0007669"/>
    <property type="project" value="UniProtKB-KW"/>
</dbReference>
<evidence type="ECO:0000256" key="3">
    <source>
        <dbReference type="ARBA" id="ARBA00022691"/>
    </source>
</evidence>
<feature type="active site" description="Proton acceptor" evidence="4">
    <location>
        <position position="238"/>
    </location>
</feature>
<dbReference type="STRING" id="483547.GSUB_08830"/>
<feature type="domain" description="O-methyltransferase dimerisation" evidence="6">
    <location>
        <begin position="15"/>
        <end position="86"/>
    </location>
</feature>
<dbReference type="AlphaFoldDB" id="A0A0B5FPN8"/>
<dbReference type="Gene3D" id="1.10.10.10">
    <property type="entry name" value="Winged helix-like DNA-binding domain superfamily/Winged helix DNA-binding domain"/>
    <property type="match status" value="1"/>
</dbReference>
<dbReference type="Proteomes" id="UP000035036">
    <property type="component" value="Chromosome"/>
</dbReference>
<keyword evidence="3" id="KW-0949">S-adenosyl-L-methionine</keyword>
<sequence length="332" mass="36754">MNQKSEPDHLLGISGAYWETCTLHAAVKLDIFSVIGDKVLDAEGVAQCINADTRATAMFLNALCAMRLMRKEGETYRNTEDARTFLCKESPRYVGYMIMHHHHLMESWMRLDEAVISGESVYPLMIQHDEDSRRESFLMGMFNLAMGIAPELVPTLDLSGKTRLLDLGGGPGTYAIHFCMHNPQLAGTVFDLATTQPFAEQTIAKFDLSDRVKFSPGDFHTDDLGGPYDVAWLSHILHGESPEACRKIMAKAADALEPGGMMIIHEFILDDTKDGPLFPALFSLNMLAVTDSGQSYSEKEIREMMEAAGIGETHRTAYRGPTDSSVLVGIKK</sequence>
<dbReference type="Gene3D" id="3.40.50.150">
    <property type="entry name" value="Vaccinia Virus protein VP39"/>
    <property type="match status" value="1"/>
</dbReference>
<keyword evidence="8" id="KW-1185">Reference proteome</keyword>
<dbReference type="InterPro" id="IPR016461">
    <property type="entry name" value="COMT-like"/>
</dbReference>
<dbReference type="GO" id="GO:0008171">
    <property type="term" value="F:O-methyltransferase activity"/>
    <property type="evidence" value="ECO:0007669"/>
    <property type="project" value="InterPro"/>
</dbReference>
<dbReference type="OrthoDB" id="9767938at2"/>
<dbReference type="InterPro" id="IPR036390">
    <property type="entry name" value="WH_DNA-bd_sf"/>
</dbReference>
<evidence type="ECO:0000259" key="6">
    <source>
        <dbReference type="Pfam" id="PF08100"/>
    </source>
</evidence>
<dbReference type="SUPFAM" id="SSF46785">
    <property type="entry name" value="Winged helix' DNA-binding domain"/>
    <property type="match status" value="1"/>
</dbReference>
<dbReference type="CDD" id="cd02440">
    <property type="entry name" value="AdoMet_MTases"/>
    <property type="match status" value="1"/>
</dbReference>
<accession>A0A0B5FPN8</accession>
<dbReference type="InterPro" id="IPR029063">
    <property type="entry name" value="SAM-dependent_MTases_sf"/>
</dbReference>
<dbReference type="InterPro" id="IPR001077">
    <property type="entry name" value="COMT_C"/>
</dbReference>
<dbReference type="Pfam" id="PF08100">
    <property type="entry name" value="Dimerisation"/>
    <property type="match status" value="1"/>
</dbReference>
<dbReference type="Pfam" id="PF00891">
    <property type="entry name" value="Methyltransf_2"/>
    <property type="match status" value="1"/>
</dbReference>
<protein>
    <submittedName>
        <fullName evidence="7">SAM-dependent methyltransferase</fullName>
    </submittedName>
</protein>
<keyword evidence="1 7" id="KW-0489">Methyltransferase</keyword>
<evidence type="ECO:0000256" key="4">
    <source>
        <dbReference type="PIRSR" id="PIRSR005739-1"/>
    </source>
</evidence>
<dbReference type="InterPro" id="IPR036388">
    <property type="entry name" value="WH-like_DNA-bd_sf"/>
</dbReference>
<keyword evidence="2 7" id="KW-0808">Transferase</keyword>
<dbReference type="GO" id="GO:0046983">
    <property type="term" value="F:protein dimerization activity"/>
    <property type="evidence" value="ECO:0007669"/>
    <property type="project" value="InterPro"/>
</dbReference>
<feature type="domain" description="O-methyltransferase C-terminal" evidence="5">
    <location>
        <begin position="127"/>
        <end position="309"/>
    </location>
</feature>
<dbReference type="PIRSF" id="PIRSF005739">
    <property type="entry name" value="O-mtase"/>
    <property type="match status" value="1"/>
</dbReference>
<dbReference type="InterPro" id="IPR012967">
    <property type="entry name" value="COMT_dimerisation"/>
</dbReference>
<organism evidence="7 8">
    <name type="scientific">Geoalkalibacter subterraneus</name>
    <dbReference type="NCBI Taxonomy" id="483547"/>
    <lineage>
        <taxon>Bacteria</taxon>
        <taxon>Pseudomonadati</taxon>
        <taxon>Thermodesulfobacteriota</taxon>
        <taxon>Desulfuromonadia</taxon>
        <taxon>Desulfuromonadales</taxon>
        <taxon>Geoalkalibacteraceae</taxon>
        <taxon>Geoalkalibacter</taxon>
    </lineage>
</organism>
<dbReference type="EMBL" id="CP010311">
    <property type="protein sequence ID" value="AJF06629.1"/>
    <property type="molecule type" value="Genomic_DNA"/>
</dbReference>